<organism evidence="2 3">
    <name type="scientific">Compostibacter hankyongensis</name>
    <dbReference type="NCBI Taxonomy" id="1007089"/>
    <lineage>
        <taxon>Bacteria</taxon>
        <taxon>Pseudomonadati</taxon>
        <taxon>Bacteroidota</taxon>
        <taxon>Chitinophagia</taxon>
        <taxon>Chitinophagales</taxon>
        <taxon>Chitinophagaceae</taxon>
        <taxon>Compostibacter</taxon>
    </lineage>
</organism>
<dbReference type="Gene3D" id="3.40.50.150">
    <property type="entry name" value="Vaccinia Virus protein VP39"/>
    <property type="match status" value="1"/>
</dbReference>
<dbReference type="PANTHER" id="PTHR34203:SF15">
    <property type="entry name" value="SLL1173 PROTEIN"/>
    <property type="match status" value="1"/>
</dbReference>
<dbReference type="PANTHER" id="PTHR34203">
    <property type="entry name" value="METHYLTRANSFERASE, FKBM FAMILY PROTEIN"/>
    <property type="match status" value="1"/>
</dbReference>
<feature type="domain" description="Methyltransferase FkbM" evidence="1">
    <location>
        <begin position="100"/>
        <end position="264"/>
    </location>
</feature>
<gene>
    <name evidence="2" type="ORF">GCM10023143_30710</name>
</gene>
<dbReference type="InterPro" id="IPR052514">
    <property type="entry name" value="SAM-dependent_MTase"/>
</dbReference>
<proteinExistence type="predicted"/>
<reference evidence="3" key="1">
    <citation type="journal article" date="2019" name="Int. J. Syst. Evol. Microbiol.">
        <title>The Global Catalogue of Microorganisms (GCM) 10K type strain sequencing project: providing services to taxonomists for standard genome sequencing and annotation.</title>
        <authorList>
            <consortium name="The Broad Institute Genomics Platform"/>
            <consortium name="The Broad Institute Genome Sequencing Center for Infectious Disease"/>
            <person name="Wu L."/>
            <person name="Ma J."/>
        </authorList>
    </citation>
    <scope>NUCLEOTIDE SEQUENCE [LARGE SCALE GENOMIC DNA]</scope>
    <source>
        <strain evidence="3">JCM 17664</strain>
    </source>
</reference>
<dbReference type="NCBIfam" id="TIGR01444">
    <property type="entry name" value="fkbM_fam"/>
    <property type="match status" value="1"/>
</dbReference>
<name>A0ABP8G6R7_9BACT</name>
<dbReference type="Proteomes" id="UP001501207">
    <property type="component" value="Unassembled WGS sequence"/>
</dbReference>
<protein>
    <recommendedName>
        <fullName evidence="1">Methyltransferase FkbM domain-containing protein</fullName>
    </recommendedName>
</protein>
<evidence type="ECO:0000313" key="2">
    <source>
        <dbReference type="EMBL" id="GAA4318171.1"/>
    </source>
</evidence>
<dbReference type="Pfam" id="PF05050">
    <property type="entry name" value="Methyltransf_21"/>
    <property type="match status" value="1"/>
</dbReference>
<comment type="caution">
    <text evidence="2">The sequence shown here is derived from an EMBL/GenBank/DDBJ whole genome shotgun (WGS) entry which is preliminary data.</text>
</comment>
<evidence type="ECO:0000259" key="1">
    <source>
        <dbReference type="Pfam" id="PF05050"/>
    </source>
</evidence>
<dbReference type="EMBL" id="BAABFN010000021">
    <property type="protein sequence ID" value="GAA4318171.1"/>
    <property type="molecule type" value="Genomic_DNA"/>
</dbReference>
<dbReference type="InterPro" id="IPR006342">
    <property type="entry name" value="FkbM_mtfrase"/>
</dbReference>
<accession>A0ABP8G6R7</accession>
<dbReference type="InterPro" id="IPR029063">
    <property type="entry name" value="SAM-dependent_MTases_sf"/>
</dbReference>
<sequence>MPRRSAPAALVNKLFRLPLLEKLLASTPLRRSPFRDLIVRKIAPKHWDYKKATRRMAERGGIVYELDLRQHLDHGIYFGSTDPAKETLYREVQEGDTVLDIGSNLGEVLLNFARRTGKNGRVYGFEPHPVTFNKLKRNVELNPFSCISLFNLGLSDRKGSFSMAVPDERNTGMNRILPEGEAPGSLRVDTEKLDDFVLAQELDRVDLIKIDVEGFELFVLRGGEATLRRFRPRLFIELVDDNLKAHGFRARDIIAFLTPYGYQIRSAQTGAAITADTDLDHCQFDIWCVPS</sequence>
<dbReference type="RefSeq" id="WP_344980960.1">
    <property type="nucleotide sequence ID" value="NZ_BAABFN010000021.1"/>
</dbReference>
<evidence type="ECO:0000313" key="3">
    <source>
        <dbReference type="Proteomes" id="UP001501207"/>
    </source>
</evidence>
<keyword evidence="3" id="KW-1185">Reference proteome</keyword>
<dbReference type="SUPFAM" id="SSF53335">
    <property type="entry name" value="S-adenosyl-L-methionine-dependent methyltransferases"/>
    <property type="match status" value="1"/>
</dbReference>